<keyword evidence="2" id="KW-1185">Reference proteome</keyword>
<protein>
    <submittedName>
        <fullName evidence="1">Uncharacterized protein</fullName>
    </submittedName>
</protein>
<dbReference type="AlphaFoldDB" id="A0A8J3PTG7"/>
<dbReference type="Pfam" id="PF26421">
    <property type="entry name" value="Avidin_like"/>
    <property type="match status" value="1"/>
</dbReference>
<reference evidence="1 2" key="1">
    <citation type="submission" date="2021-01" db="EMBL/GenBank/DDBJ databases">
        <title>Whole genome shotgun sequence of Planotetraspora kaengkrachanensis NBRC 104272.</title>
        <authorList>
            <person name="Komaki H."/>
            <person name="Tamura T."/>
        </authorList>
    </citation>
    <scope>NUCLEOTIDE SEQUENCE [LARGE SCALE GENOMIC DNA]</scope>
    <source>
        <strain evidence="1 2">NBRC 104272</strain>
    </source>
</reference>
<dbReference type="Proteomes" id="UP000630097">
    <property type="component" value="Unassembled WGS sequence"/>
</dbReference>
<proteinExistence type="predicted"/>
<accession>A0A8J3PTG7</accession>
<evidence type="ECO:0000313" key="2">
    <source>
        <dbReference type="Proteomes" id="UP000630097"/>
    </source>
</evidence>
<name>A0A8J3PTG7_9ACTN</name>
<evidence type="ECO:0000313" key="1">
    <source>
        <dbReference type="EMBL" id="GIG80493.1"/>
    </source>
</evidence>
<dbReference type="EMBL" id="BONV01000014">
    <property type="protein sequence ID" value="GIG80493.1"/>
    <property type="molecule type" value="Genomic_DNA"/>
</dbReference>
<dbReference type="InterPro" id="IPR058595">
    <property type="entry name" value="Avidin-like"/>
</dbReference>
<dbReference type="RefSeq" id="WP_239115083.1">
    <property type="nucleotide sequence ID" value="NZ_BAABHH010000012.1"/>
</dbReference>
<gene>
    <name evidence="1" type="ORF">Pka01_36200</name>
</gene>
<organism evidence="1 2">
    <name type="scientific">Planotetraspora kaengkrachanensis</name>
    <dbReference type="NCBI Taxonomy" id="575193"/>
    <lineage>
        <taxon>Bacteria</taxon>
        <taxon>Bacillati</taxon>
        <taxon>Actinomycetota</taxon>
        <taxon>Actinomycetes</taxon>
        <taxon>Streptosporangiales</taxon>
        <taxon>Streptosporangiaceae</taxon>
        <taxon>Planotetraspora</taxon>
    </lineage>
</organism>
<comment type="caution">
    <text evidence="1">The sequence shown here is derived from an EMBL/GenBank/DDBJ whole genome shotgun (WGS) entry which is preliminary data.</text>
</comment>
<sequence length="115" mass="12657">MNDKDLLNGRRFAMVSSTSSTVDPDAPTEFAYEEADGVIWGSYAGDTVEHGRFVGTRDADRIELSYVHLLTTGERASGRSSSRIEALPDGRLRLVEEFQFAGDGETHVSVCTELR</sequence>